<reference evidence="5" key="1">
    <citation type="journal article" date="2008" name="Nature">
        <title>The amphioxus genome and the evolution of the chordate karyotype.</title>
        <authorList>
            <consortium name="US DOE Joint Genome Institute (JGI-PGF)"/>
            <person name="Putnam N.H."/>
            <person name="Butts T."/>
            <person name="Ferrier D.E.K."/>
            <person name="Furlong R.F."/>
            <person name="Hellsten U."/>
            <person name="Kawashima T."/>
            <person name="Robinson-Rechavi M."/>
            <person name="Shoguchi E."/>
            <person name="Terry A."/>
            <person name="Yu J.-K."/>
            <person name="Benito-Gutierrez E.L."/>
            <person name="Dubchak I."/>
            <person name="Garcia-Fernandez J."/>
            <person name="Gibson-Brown J.J."/>
            <person name="Grigoriev I.V."/>
            <person name="Horton A.C."/>
            <person name="de Jong P.J."/>
            <person name="Jurka J."/>
            <person name="Kapitonov V.V."/>
            <person name="Kohara Y."/>
            <person name="Kuroki Y."/>
            <person name="Lindquist E."/>
            <person name="Lucas S."/>
            <person name="Osoegawa K."/>
            <person name="Pennacchio L.A."/>
            <person name="Salamov A.A."/>
            <person name="Satou Y."/>
            <person name="Sauka-Spengler T."/>
            <person name="Schmutz J."/>
            <person name="Shin-I T."/>
            <person name="Toyoda A."/>
            <person name="Bronner-Fraser M."/>
            <person name="Fujiyama A."/>
            <person name="Holland L.Z."/>
            <person name="Holland P.W.H."/>
            <person name="Satoh N."/>
            <person name="Rokhsar D.S."/>
        </authorList>
    </citation>
    <scope>NUCLEOTIDE SEQUENCE [LARGE SCALE GENOMIC DNA]</scope>
    <source>
        <strain evidence="5">S238N-H82</strain>
        <tissue evidence="5">Testes</tissue>
    </source>
</reference>
<evidence type="ECO:0000259" key="3">
    <source>
        <dbReference type="Pfam" id="PF02931"/>
    </source>
</evidence>
<name>C4A0U2_BRAFL</name>
<dbReference type="EMBL" id="GG666826">
    <property type="protein sequence ID" value="EEN41590.1"/>
    <property type="molecule type" value="Genomic_DNA"/>
</dbReference>
<evidence type="ECO:0000256" key="1">
    <source>
        <dbReference type="ARBA" id="ARBA00004141"/>
    </source>
</evidence>
<protein>
    <recommendedName>
        <fullName evidence="6">Neurotransmitter-gated ion-channel ligand-binding domain-containing protein</fullName>
    </recommendedName>
</protein>
<feature type="domain" description="Neurotransmitter-gated ion-channel transmembrane" evidence="4">
    <location>
        <begin position="186"/>
        <end position="401"/>
    </location>
</feature>
<dbReference type="AlphaFoldDB" id="C4A0U2"/>
<keyword evidence="2" id="KW-1133">Transmembrane helix</keyword>
<dbReference type="Gene3D" id="2.70.170.10">
    <property type="entry name" value="Neurotransmitter-gated ion-channel ligand-binding domain"/>
    <property type="match status" value="1"/>
</dbReference>
<feature type="transmembrane region" description="Helical" evidence="2">
    <location>
        <begin position="240"/>
        <end position="263"/>
    </location>
</feature>
<evidence type="ECO:0000259" key="4">
    <source>
        <dbReference type="Pfam" id="PF02932"/>
    </source>
</evidence>
<dbReference type="InParanoid" id="C4A0U2"/>
<evidence type="ECO:0008006" key="6">
    <source>
        <dbReference type="Google" id="ProtNLM"/>
    </source>
</evidence>
<comment type="subcellular location">
    <subcellularLocation>
        <location evidence="1">Membrane</location>
        <topology evidence="1">Multi-pass membrane protein</topology>
    </subcellularLocation>
</comment>
<dbReference type="Gene3D" id="1.20.58.390">
    <property type="entry name" value="Neurotransmitter-gated ion-channel transmembrane domain"/>
    <property type="match status" value="1"/>
</dbReference>
<feature type="transmembrane region" description="Helical" evidence="2">
    <location>
        <begin position="180"/>
        <end position="199"/>
    </location>
</feature>
<dbReference type="InterPro" id="IPR038050">
    <property type="entry name" value="Neuro_actylchol_rec"/>
</dbReference>
<dbReference type="PANTHER" id="PTHR46335:SF1">
    <property type="entry name" value="CUBILIN"/>
    <property type="match status" value="1"/>
</dbReference>
<dbReference type="GO" id="GO:0016020">
    <property type="term" value="C:membrane"/>
    <property type="evidence" value="ECO:0007669"/>
    <property type="project" value="UniProtKB-SubCell"/>
</dbReference>
<dbReference type="FunFam" id="1.20.58.390:FF:000072">
    <property type="entry name" value="Uncharacterized protein"/>
    <property type="match status" value="1"/>
</dbReference>
<dbReference type="CDD" id="cd19051">
    <property type="entry name" value="LGIC_TM_cation"/>
    <property type="match status" value="1"/>
</dbReference>
<keyword evidence="2" id="KW-0812">Transmembrane</keyword>
<keyword evidence="2" id="KW-0472">Membrane</keyword>
<dbReference type="FunFam" id="2.70.170.10:FF:000064">
    <property type="entry name" value="Uncharacterized protein"/>
    <property type="match status" value="1"/>
</dbReference>
<feature type="transmembrane region" description="Helical" evidence="2">
    <location>
        <begin position="211"/>
        <end position="228"/>
    </location>
</feature>
<dbReference type="GO" id="GO:0005230">
    <property type="term" value="F:extracellular ligand-gated monoatomic ion channel activity"/>
    <property type="evidence" value="ECO:0007669"/>
    <property type="project" value="InterPro"/>
</dbReference>
<dbReference type="STRING" id="7739.C4A0U2"/>
<feature type="transmembrane region" description="Helical" evidence="2">
    <location>
        <begin position="391"/>
        <end position="411"/>
    </location>
</feature>
<dbReference type="InterPro" id="IPR036734">
    <property type="entry name" value="Neur_chan_lig-bd_sf"/>
</dbReference>
<gene>
    <name evidence="5" type="ORF">BRAFLDRAFT_111798</name>
</gene>
<sequence>MSFLFQDEKKERLVASLVIDFDEKKERLVASLVIDFTWRDSRLEWKPKYFGNIETLSVVGSSIWTPTFTLKRTADPLYRGLPDDVPVLISSNGTVRWRVETLTSTICITHPFFFPADTMECHICFSVLPAIDQTVGCGGSSSCDVWSPPQQEGEWNRKDKIFAKGNKEACFAVHLERIPLFHIATTIGPCAILVVLMTITFIMPIDKGDRISFGVTILLSMVVSLVFVTEVLPVKGDLPFLATLIVVCLGLMGLFLFFTIYIITIHGKKGRLSPMAKAFFLHYMAKFLLLGDLTEKEAASEDGEAGLAIRTLAYRERTDRDVPVDGMAEVDGKSQPALSETIRHLSGPLTRMETAMSSGFRDLIRIIEEQAINDEQESSDYTLLARVLDRLCLVLYVISIAVAVPMTMHLGT</sequence>
<dbReference type="CDD" id="cd18989">
    <property type="entry name" value="LGIC_ECD_cation"/>
    <property type="match status" value="1"/>
</dbReference>
<dbReference type="SUPFAM" id="SSF63712">
    <property type="entry name" value="Nicotinic receptor ligand binding domain-like"/>
    <property type="match status" value="1"/>
</dbReference>
<dbReference type="eggNOG" id="KOG3645">
    <property type="taxonomic scope" value="Eukaryota"/>
</dbReference>
<organism>
    <name type="scientific">Branchiostoma floridae</name>
    <name type="common">Florida lancelet</name>
    <name type="synonym">Amphioxus</name>
    <dbReference type="NCBI Taxonomy" id="7739"/>
    <lineage>
        <taxon>Eukaryota</taxon>
        <taxon>Metazoa</taxon>
        <taxon>Chordata</taxon>
        <taxon>Cephalochordata</taxon>
        <taxon>Leptocardii</taxon>
        <taxon>Amphioxiformes</taxon>
        <taxon>Branchiostomatidae</taxon>
        <taxon>Branchiostoma</taxon>
    </lineage>
</organism>
<feature type="domain" description="Neurotransmitter-gated ion-channel ligand-binding" evidence="3">
    <location>
        <begin position="17"/>
        <end position="126"/>
    </location>
</feature>
<evidence type="ECO:0000313" key="5">
    <source>
        <dbReference type="EMBL" id="EEN41590.1"/>
    </source>
</evidence>
<dbReference type="InterPro" id="IPR006202">
    <property type="entry name" value="Neur_chan_lig-bd"/>
</dbReference>
<dbReference type="PANTHER" id="PTHR46335">
    <property type="entry name" value="CUBILIN"/>
    <property type="match status" value="1"/>
</dbReference>
<dbReference type="InterPro" id="IPR036719">
    <property type="entry name" value="Neuro-gated_channel_TM_sf"/>
</dbReference>
<accession>C4A0U2</accession>
<evidence type="ECO:0000256" key="2">
    <source>
        <dbReference type="SAM" id="Phobius"/>
    </source>
</evidence>
<proteinExistence type="predicted"/>
<dbReference type="Pfam" id="PF02931">
    <property type="entry name" value="Neur_chan_LBD"/>
    <property type="match status" value="1"/>
</dbReference>
<dbReference type="Pfam" id="PF02932">
    <property type="entry name" value="Neur_chan_memb"/>
    <property type="match status" value="1"/>
</dbReference>
<dbReference type="InterPro" id="IPR006029">
    <property type="entry name" value="Neurotrans-gated_channel_TM"/>
</dbReference>
<dbReference type="SUPFAM" id="SSF90112">
    <property type="entry name" value="Neurotransmitter-gated ion-channel transmembrane pore"/>
    <property type="match status" value="1"/>
</dbReference>